<evidence type="ECO:0000313" key="1">
    <source>
        <dbReference type="EMBL" id="MBA4664956.1"/>
    </source>
</evidence>
<reference evidence="1" key="2">
    <citation type="submission" date="2020-07" db="EMBL/GenBank/DDBJ databases">
        <authorList>
            <person name="Vera ALvarez R."/>
            <person name="Arias-Moreno D.M."/>
            <person name="Jimenez-Jacinto V."/>
            <person name="Jimenez-Bremont J.F."/>
            <person name="Swaminathan K."/>
            <person name="Moose S.P."/>
            <person name="Guerrero-Gonzalez M.L."/>
            <person name="Marino-Ramirez L."/>
            <person name="Landsman D."/>
            <person name="Rodriguez-Kessler M."/>
            <person name="Delgado-Sanchez P."/>
        </authorList>
    </citation>
    <scope>NUCLEOTIDE SEQUENCE</scope>
    <source>
        <tissue evidence="1">Cladode</tissue>
    </source>
</reference>
<protein>
    <submittedName>
        <fullName evidence="1">Uncharacterized protein</fullName>
    </submittedName>
</protein>
<sequence>MPVRLRPGFLTFVGHPFAGSYVSWLSLYGESLLFFKVTYMVIVLSQWLFDETPFWFGVETRFACWHPFLPSKLSCIAKKVQAYLISCHIYYTKMCFSRKMSEIPR</sequence>
<dbReference type="AlphaFoldDB" id="A0A7C9AE60"/>
<accession>A0A7C9AE60</accession>
<name>A0A7C9AE60_OPUST</name>
<dbReference type="EMBL" id="GISG01225736">
    <property type="protein sequence ID" value="MBA4664956.1"/>
    <property type="molecule type" value="Transcribed_RNA"/>
</dbReference>
<reference evidence="1" key="1">
    <citation type="journal article" date="2013" name="J. Plant Res.">
        <title>Effect of fungi and light on seed germination of three Opuntia species from semiarid lands of central Mexico.</title>
        <authorList>
            <person name="Delgado-Sanchez P."/>
            <person name="Jimenez-Bremont J.F."/>
            <person name="Guerrero-Gonzalez Mde L."/>
            <person name="Flores J."/>
        </authorList>
    </citation>
    <scope>NUCLEOTIDE SEQUENCE</scope>
    <source>
        <tissue evidence="1">Cladode</tissue>
    </source>
</reference>
<organism evidence="1">
    <name type="scientific">Opuntia streptacantha</name>
    <name type="common">Prickly pear cactus</name>
    <name type="synonym">Opuntia cardona</name>
    <dbReference type="NCBI Taxonomy" id="393608"/>
    <lineage>
        <taxon>Eukaryota</taxon>
        <taxon>Viridiplantae</taxon>
        <taxon>Streptophyta</taxon>
        <taxon>Embryophyta</taxon>
        <taxon>Tracheophyta</taxon>
        <taxon>Spermatophyta</taxon>
        <taxon>Magnoliopsida</taxon>
        <taxon>eudicotyledons</taxon>
        <taxon>Gunneridae</taxon>
        <taxon>Pentapetalae</taxon>
        <taxon>Caryophyllales</taxon>
        <taxon>Cactineae</taxon>
        <taxon>Cactaceae</taxon>
        <taxon>Opuntioideae</taxon>
        <taxon>Opuntia</taxon>
    </lineage>
</organism>
<proteinExistence type="predicted"/>